<dbReference type="Proteomes" id="UP000183567">
    <property type="component" value="Unassembled WGS sequence"/>
</dbReference>
<sequence length="159" mass="17827">MTGGGIVTLYPEFTLHGKNVCADRVGNACTGESRIGSLKATSLVLKSDSSFLGRPCDRSCPSVWRSFTEYVRYEDGVYNWDTGFDVREVFKGCGVEWKLREECVNPRCERDVNKLDRDFSFPSSVVPADEVDAAMQEDISLCMRRLYSVSSLLTLRSRG</sequence>
<reference evidence="1 2" key="1">
    <citation type="submission" date="2016-03" db="EMBL/GenBank/DDBJ databases">
        <title>Comparative genomics of the ectomycorrhizal sister species Rhizopogon vinicolor and Rhizopogon vesiculosus (Basidiomycota: Boletales) reveals a divergence of the mating type B locus.</title>
        <authorList>
            <person name="Mujic A.B."/>
            <person name="Kuo A."/>
            <person name="Tritt A."/>
            <person name="Lipzen A."/>
            <person name="Chen C."/>
            <person name="Johnson J."/>
            <person name="Sharma A."/>
            <person name="Barry K."/>
            <person name="Grigoriev I.V."/>
            <person name="Spatafora J.W."/>
        </authorList>
    </citation>
    <scope>NUCLEOTIDE SEQUENCE [LARGE SCALE GENOMIC DNA]</scope>
    <source>
        <strain evidence="1 2">AM-OR11-056</strain>
    </source>
</reference>
<dbReference type="OrthoDB" id="2671913at2759"/>
<comment type="caution">
    <text evidence="1">The sequence shown here is derived from an EMBL/GenBank/DDBJ whole genome shotgun (WGS) entry which is preliminary data.</text>
</comment>
<name>A0A1J8PWH4_9AGAM</name>
<dbReference type="EMBL" id="LVVM01004481">
    <property type="protein sequence ID" value="OJA12815.1"/>
    <property type="molecule type" value="Genomic_DNA"/>
</dbReference>
<evidence type="ECO:0000313" key="1">
    <source>
        <dbReference type="EMBL" id="OJA12815.1"/>
    </source>
</evidence>
<protein>
    <submittedName>
        <fullName evidence="1">Uncharacterized protein</fullName>
    </submittedName>
</protein>
<keyword evidence="2" id="KW-1185">Reference proteome</keyword>
<dbReference type="AlphaFoldDB" id="A0A1J8PWH4"/>
<organism evidence="1 2">
    <name type="scientific">Rhizopogon vesiculosus</name>
    <dbReference type="NCBI Taxonomy" id="180088"/>
    <lineage>
        <taxon>Eukaryota</taxon>
        <taxon>Fungi</taxon>
        <taxon>Dikarya</taxon>
        <taxon>Basidiomycota</taxon>
        <taxon>Agaricomycotina</taxon>
        <taxon>Agaricomycetes</taxon>
        <taxon>Agaricomycetidae</taxon>
        <taxon>Boletales</taxon>
        <taxon>Suillineae</taxon>
        <taxon>Rhizopogonaceae</taxon>
        <taxon>Rhizopogon</taxon>
    </lineage>
</organism>
<accession>A0A1J8PWH4</accession>
<proteinExistence type="predicted"/>
<evidence type="ECO:0000313" key="2">
    <source>
        <dbReference type="Proteomes" id="UP000183567"/>
    </source>
</evidence>
<gene>
    <name evidence="1" type="ORF">AZE42_13492</name>
</gene>